<sequence length="256" mass="28365">MYLERCLYSGARAWVCGRAGVQQRKRPWQHAAIRAQTRLLLELSGDGSPMPREWEGALAPARLRVGADSQPLSQRATKRQQIALTHHAFKAKQLAFTYPVENTVAVESLTMLNSLDSTTPKANGAVTGLSVGSYSWAAPLARREGRRSTAGDRTEQCSPLFAPTGGVPEELAWHVKRQNHPQGFGWVEVLMSIAALSHLSPCTLPRLRTTGFPSPPKTKQRKPMFQQLIESRQARKNHQLIWEFEDAGITGKSSAF</sequence>
<evidence type="ECO:0000313" key="2">
    <source>
        <dbReference type="Proteomes" id="UP000296049"/>
    </source>
</evidence>
<evidence type="ECO:0000313" key="1">
    <source>
        <dbReference type="EMBL" id="EOB00746.1"/>
    </source>
</evidence>
<gene>
    <name evidence="1" type="ORF">Anapl_05898</name>
</gene>
<accession>R0JTG5</accession>
<protein>
    <submittedName>
        <fullName evidence="1">Uncharacterized protein</fullName>
    </submittedName>
</protein>
<dbReference type="EMBL" id="KB743167">
    <property type="protein sequence ID" value="EOB00746.1"/>
    <property type="molecule type" value="Genomic_DNA"/>
</dbReference>
<proteinExistence type="predicted"/>
<name>R0JTG5_ANAPL</name>
<organism evidence="1 2">
    <name type="scientific">Anas platyrhynchos</name>
    <name type="common">Mallard</name>
    <name type="synonym">Anas boschas</name>
    <dbReference type="NCBI Taxonomy" id="8839"/>
    <lineage>
        <taxon>Eukaryota</taxon>
        <taxon>Metazoa</taxon>
        <taxon>Chordata</taxon>
        <taxon>Craniata</taxon>
        <taxon>Vertebrata</taxon>
        <taxon>Euteleostomi</taxon>
        <taxon>Archelosauria</taxon>
        <taxon>Archosauria</taxon>
        <taxon>Dinosauria</taxon>
        <taxon>Saurischia</taxon>
        <taxon>Theropoda</taxon>
        <taxon>Coelurosauria</taxon>
        <taxon>Aves</taxon>
        <taxon>Neognathae</taxon>
        <taxon>Galloanserae</taxon>
        <taxon>Anseriformes</taxon>
        <taxon>Anatidae</taxon>
        <taxon>Anatinae</taxon>
        <taxon>Anas</taxon>
    </lineage>
</organism>
<dbReference type="Proteomes" id="UP000296049">
    <property type="component" value="Unassembled WGS sequence"/>
</dbReference>
<keyword evidence="2" id="KW-1185">Reference proteome</keyword>
<dbReference type="AlphaFoldDB" id="R0JTG5"/>
<reference evidence="2" key="1">
    <citation type="journal article" date="2013" name="Nat. Genet.">
        <title>The duck genome and transcriptome provide insight into an avian influenza virus reservoir species.</title>
        <authorList>
            <person name="Huang Y."/>
            <person name="Li Y."/>
            <person name="Burt D.W."/>
            <person name="Chen H."/>
            <person name="Zhang Y."/>
            <person name="Qian W."/>
            <person name="Kim H."/>
            <person name="Gan S."/>
            <person name="Zhao Y."/>
            <person name="Li J."/>
            <person name="Yi K."/>
            <person name="Feng H."/>
            <person name="Zhu P."/>
            <person name="Li B."/>
            <person name="Liu Q."/>
            <person name="Fairley S."/>
            <person name="Magor K.E."/>
            <person name="Du Z."/>
            <person name="Hu X."/>
            <person name="Goodman L."/>
            <person name="Tafer H."/>
            <person name="Vignal A."/>
            <person name="Lee T."/>
            <person name="Kim K.W."/>
            <person name="Sheng Z."/>
            <person name="An Y."/>
            <person name="Searle S."/>
            <person name="Herrero J."/>
            <person name="Groenen M.A."/>
            <person name="Crooijmans R.P."/>
            <person name="Faraut T."/>
            <person name="Cai Q."/>
            <person name="Webster R.G."/>
            <person name="Aldridge J.R."/>
            <person name="Warren W.C."/>
            <person name="Bartschat S."/>
            <person name="Kehr S."/>
            <person name="Marz M."/>
            <person name="Stadler P.F."/>
            <person name="Smith J."/>
            <person name="Kraus R.H."/>
            <person name="Zhao Y."/>
            <person name="Ren L."/>
            <person name="Fei J."/>
            <person name="Morisson M."/>
            <person name="Kaiser P."/>
            <person name="Griffin D.K."/>
            <person name="Rao M."/>
            <person name="Pitel F."/>
            <person name="Wang J."/>
            <person name="Li N."/>
        </authorList>
    </citation>
    <scope>NUCLEOTIDE SEQUENCE [LARGE SCALE GENOMIC DNA]</scope>
</reference>